<accession>E5YBH1</accession>
<dbReference type="Proteomes" id="UP000006034">
    <property type="component" value="Unassembled WGS sequence"/>
</dbReference>
<dbReference type="RefSeq" id="WP_005030510.1">
    <property type="nucleotide sequence ID" value="NZ_KE150238.1"/>
</dbReference>
<proteinExistence type="predicted"/>
<feature type="transmembrane region" description="Helical" evidence="1">
    <location>
        <begin position="9"/>
        <end position="31"/>
    </location>
</feature>
<dbReference type="STRING" id="563192.HMPREF0179_03544"/>
<name>E5YBH1_BILW3</name>
<gene>
    <name evidence="2" type="ORF">HMPREF0179_03544</name>
</gene>
<dbReference type="EMBL" id="ADCP02000001">
    <property type="protein sequence ID" value="EFV42623.1"/>
    <property type="molecule type" value="Genomic_DNA"/>
</dbReference>
<evidence type="ECO:0000313" key="3">
    <source>
        <dbReference type="Proteomes" id="UP000006034"/>
    </source>
</evidence>
<evidence type="ECO:0000256" key="1">
    <source>
        <dbReference type="SAM" id="Phobius"/>
    </source>
</evidence>
<keyword evidence="1" id="KW-0472">Membrane</keyword>
<reference evidence="2 3" key="1">
    <citation type="submission" date="2010-10" db="EMBL/GenBank/DDBJ databases">
        <authorList>
            <consortium name="The Broad Institute Genome Sequencing Platform"/>
            <person name="Ward D."/>
            <person name="Earl A."/>
            <person name="Feldgarden M."/>
            <person name="Young S.K."/>
            <person name="Gargeya S."/>
            <person name="Zeng Q."/>
            <person name="Alvarado L."/>
            <person name="Berlin A."/>
            <person name="Bochicchio J."/>
            <person name="Chapman S.B."/>
            <person name="Chen Z."/>
            <person name="Freedman E."/>
            <person name="Gellesch M."/>
            <person name="Goldberg J."/>
            <person name="Griggs A."/>
            <person name="Gujja S."/>
            <person name="Heilman E."/>
            <person name="Heiman D."/>
            <person name="Howarth C."/>
            <person name="Mehta T."/>
            <person name="Neiman D."/>
            <person name="Pearson M."/>
            <person name="Roberts A."/>
            <person name="Saif S."/>
            <person name="Shea T."/>
            <person name="Shenoy N."/>
            <person name="Sisk P."/>
            <person name="Stolte C."/>
            <person name="Sykes S."/>
            <person name="White J."/>
            <person name="Yandava C."/>
            <person name="Allen-Vercoe E."/>
            <person name="Sibley C."/>
            <person name="Ambrose C.E."/>
            <person name="Strauss J."/>
            <person name="Daigneault M."/>
            <person name="Haas B."/>
            <person name="Nusbaum C."/>
            <person name="Birren B."/>
        </authorList>
    </citation>
    <scope>NUCLEOTIDE SEQUENCE [LARGE SCALE GENOMIC DNA]</scope>
    <source>
        <strain evidence="2 3">3_1_6</strain>
    </source>
</reference>
<reference evidence="2 3" key="2">
    <citation type="submission" date="2013-04" db="EMBL/GenBank/DDBJ databases">
        <title>The Genome Sequence of Bilophila wadsworthia 3_1_6.</title>
        <authorList>
            <consortium name="The Broad Institute Genomics Platform"/>
            <person name="Earl A."/>
            <person name="Ward D."/>
            <person name="Feldgarden M."/>
            <person name="Gevers D."/>
            <person name="Sibley C."/>
            <person name="Strauss J."/>
            <person name="Allen-Vercoe E."/>
            <person name="Walker B."/>
            <person name="Young S."/>
            <person name="Zeng Q."/>
            <person name="Gargeya S."/>
            <person name="Fitzgerald M."/>
            <person name="Haas B."/>
            <person name="Abouelleil A."/>
            <person name="Allen A.W."/>
            <person name="Alvarado L."/>
            <person name="Arachchi H.M."/>
            <person name="Berlin A.M."/>
            <person name="Chapman S.B."/>
            <person name="Gainer-Dewar J."/>
            <person name="Goldberg J."/>
            <person name="Griggs A."/>
            <person name="Gujja S."/>
            <person name="Hansen M."/>
            <person name="Howarth C."/>
            <person name="Imamovic A."/>
            <person name="Ireland A."/>
            <person name="Larimer J."/>
            <person name="McCowan C."/>
            <person name="Murphy C."/>
            <person name="Pearson M."/>
            <person name="Poon T.W."/>
            <person name="Priest M."/>
            <person name="Roberts A."/>
            <person name="Saif S."/>
            <person name="Shea T."/>
            <person name="Sisk P."/>
            <person name="Sykes S."/>
            <person name="Wortman J."/>
            <person name="Nusbaum C."/>
            <person name="Birren B."/>
        </authorList>
    </citation>
    <scope>NUCLEOTIDE SEQUENCE [LARGE SCALE GENOMIC DNA]</scope>
    <source>
        <strain evidence="2 3">3_1_6</strain>
    </source>
</reference>
<dbReference type="GeneID" id="78085084"/>
<keyword evidence="3" id="KW-1185">Reference proteome</keyword>
<protein>
    <submittedName>
        <fullName evidence="2">Uncharacterized protein</fullName>
    </submittedName>
</protein>
<dbReference type="AlphaFoldDB" id="E5YBH1"/>
<evidence type="ECO:0000313" key="2">
    <source>
        <dbReference type="EMBL" id="EFV42623.1"/>
    </source>
</evidence>
<keyword evidence="1" id="KW-0812">Transmembrane</keyword>
<keyword evidence="1" id="KW-1133">Transmembrane helix</keyword>
<dbReference type="HOGENOM" id="CLU_408655_0_0_7"/>
<organism evidence="2 3">
    <name type="scientific">Bilophila wadsworthia (strain 3_1_6)</name>
    <dbReference type="NCBI Taxonomy" id="563192"/>
    <lineage>
        <taxon>Bacteria</taxon>
        <taxon>Pseudomonadati</taxon>
        <taxon>Thermodesulfobacteriota</taxon>
        <taxon>Desulfovibrionia</taxon>
        <taxon>Desulfovibrionales</taxon>
        <taxon>Desulfovibrionaceae</taxon>
        <taxon>Bilophila</taxon>
    </lineage>
</organism>
<sequence length="756" mass="83482">MQTSQRGSVLLTIIGGIVILALLGMVAVSLMTGSVMTGLDAKETVQASYLAESGKEIVRVQTAQQSGGEMMSIARQLEESSRQHNGKGIEIDGKGFVKLTLYPSWFRWYEDKLHLTDSGWYGGVPNGKREMLVLNQSGAMRYAYENGFGSETPGSTAADVYLIGRVQGENGSITYDTTKRTLTVKTTADDLKWFPEYGGLIGLVRQQEKDSQLPTSTQVSKLRFTYNSKKTDGDVHTFTDFIPLSEGTISEDTFKDKDIVLGQYFRVVSEAQTANGARAALVWHTNGRSSLRFAGSGGSEEGGNATENIIGGNLSSEEDLKELFGQHLTEHNLNKGYTFTKYGPDLTALSVQGFQPSMPNHFLLKTTRKTSTDYWFAGITDKTIPIDSFQKEHGVMIQISTMIHPPGSSKKPHFFGGLLFRTHMLQGKSALTPHGVSGLGMGIVYGSIEIENSEKEGYYEVDDCTINPALLPGFEWFSKDSNDPEEPDGSFRIAKTDWEQYSRIFVQGVPSAGRKMTIKPTLILWAYDDEELNDGNVSEPPDSLRCLAAASLGPNDVYSPLSTPLDAFYFTRIVTQVREHEGDNKIRAWIASQRPPKYGVTDYTKYDPETNNFLYSYDIAHTLELGKILDDIRNGFKVSEGALWPVLDFSDGVEQNLMTDRFTLIGWDYVNPEFSRFETEKVDGRPNIKTTILTQFATGAAYNRAGIFQGTYTEDDDKNNIPSTYNLNFRNFAVGIPGTGGSGTDDVPGLTPGIVQ</sequence>
<comment type="caution">
    <text evidence="2">The sequence shown here is derived from an EMBL/GenBank/DDBJ whole genome shotgun (WGS) entry which is preliminary data.</text>
</comment>